<evidence type="ECO:0000259" key="2">
    <source>
        <dbReference type="Pfam" id="PF04509"/>
    </source>
</evidence>
<dbReference type="EMBL" id="VNFF01000013">
    <property type="protein sequence ID" value="TVU82198.1"/>
    <property type="molecule type" value="Genomic_DNA"/>
</dbReference>
<accession>A0ABY3FBM3</accession>
<reference evidence="3 4" key="1">
    <citation type="submission" date="2019-07" db="EMBL/GenBank/DDBJ databases">
        <title>Diversity of Bacteria from Kongsfjorden, Arctic.</title>
        <authorList>
            <person name="Yu Y."/>
        </authorList>
    </citation>
    <scope>NUCLEOTIDE SEQUENCE [LARGE SCALE GENOMIC DNA]</scope>
    <source>
        <strain evidence="3 4">SM1927</strain>
    </source>
</reference>
<dbReference type="PANTHER" id="PTHR43484:SF1">
    <property type="entry name" value="FLAGELLAR MOTOR SWITCH PROTEIN FLIN"/>
    <property type="match status" value="1"/>
</dbReference>
<dbReference type="Gene3D" id="3.40.1550.10">
    <property type="entry name" value="CheC-like"/>
    <property type="match status" value="1"/>
</dbReference>
<evidence type="ECO:0000313" key="3">
    <source>
        <dbReference type="EMBL" id="TVU82198.1"/>
    </source>
</evidence>
<keyword evidence="4" id="KW-1185">Reference proteome</keyword>
<dbReference type="InterPro" id="IPR051469">
    <property type="entry name" value="FliN/MopA/SpaO"/>
</dbReference>
<keyword evidence="1" id="KW-0145">Chemotaxis</keyword>
<dbReference type="InterPro" id="IPR007597">
    <property type="entry name" value="CheC"/>
</dbReference>
<feature type="domain" description="CheC-like protein" evidence="2">
    <location>
        <begin position="7"/>
        <end position="42"/>
    </location>
</feature>
<gene>
    <name evidence="3" type="ORF">FQP85_14270</name>
</gene>
<dbReference type="SUPFAM" id="SSF103039">
    <property type="entry name" value="CheC-like"/>
    <property type="match status" value="1"/>
</dbReference>
<sequence length="191" mass="21026">MITISEEERDALQEIMNISMGQAADALARLIQTKVALSVPAIEALSPAAFQEVLDNFKSSWFARQSFVGTIRGEVITGIQKDGCSALADIMDFDLPLDQAATEELVLEVTNIISAACLQGFTSQLELSTQLNMPAFYYPDKATQNIEWSSVLIIEVDFKIEHMKFDARVLIGLSEGSIEQALIPIRALLEE</sequence>
<evidence type="ECO:0000313" key="4">
    <source>
        <dbReference type="Proteomes" id="UP000317938"/>
    </source>
</evidence>
<dbReference type="CDD" id="cd17910">
    <property type="entry name" value="CheC_ClassII"/>
    <property type="match status" value="1"/>
</dbReference>
<comment type="caution">
    <text evidence="3">The sequence shown here is derived from an EMBL/GenBank/DDBJ whole genome shotgun (WGS) entry which is preliminary data.</text>
</comment>
<proteinExistence type="predicted"/>
<dbReference type="RefSeq" id="WP_145239839.1">
    <property type="nucleotide sequence ID" value="NZ_VNFF01000013.1"/>
</dbReference>
<evidence type="ECO:0000256" key="1">
    <source>
        <dbReference type="ARBA" id="ARBA00022500"/>
    </source>
</evidence>
<dbReference type="Pfam" id="PF04509">
    <property type="entry name" value="CheC"/>
    <property type="match status" value="1"/>
</dbReference>
<dbReference type="Proteomes" id="UP000317938">
    <property type="component" value="Unassembled WGS sequence"/>
</dbReference>
<name>A0ABY3FBM3_9GAMM</name>
<protein>
    <submittedName>
        <fullName evidence="3">Chemotaxis protein CheC</fullName>
    </submittedName>
</protein>
<dbReference type="InterPro" id="IPR028976">
    <property type="entry name" value="CheC-like_sf"/>
</dbReference>
<organism evidence="3 4">
    <name type="scientific">Pseudoalteromonas neustonica</name>
    <dbReference type="NCBI Taxonomy" id="1840331"/>
    <lineage>
        <taxon>Bacteria</taxon>
        <taxon>Pseudomonadati</taxon>
        <taxon>Pseudomonadota</taxon>
        <taxon>Gammaproteobacteria</taxon>
        <taxon>Alteromonadales</taxon>
        <taxon>Pseudoalteromonadaceae</taxon>
        <taxon>Pseudoalteromonas</taxon>
    </lineage>
</organism>
<dbReference type="PANTHER" id="PTHR43484">
    <property type="match status" value="1"/>
</dbReference>